<evidence type="ECO:0000259" key="24">
    <source>
        <dbReference type="Pfam" id="PF03061"/>
    </source>
</evidence>
<accession>A0A7C5KDD1</accession>
<evidence type="ECO:0000256" key="23">
    <source>
        <dbReference type="ARBA" id="ARBA00048180"/>
    </source>
</evidence>
<dbReference type="InterPro" id="IPR006683">
    <property type="entry name" value="Thioestr_dom"/>
</dbReference>
<evidence type="ECO:0000256" key="18">
    <source>
        <dbReference type="ARBA" id="ARBA00043210"/>
    </source>
</evidence>
<dbReference type="AlphaFoldDB" id="A0A7C5KDD1"/>
<comment type="catalytic activity">
    <reaction evidence="19">
        <text>octanoyl-CoA + H2O = octanoate + CoA + H(+)</text>
        <dbReference type="Rhea" id="RHEA:30143"/>
        <dbReference type="ChEBI" id="CHEBI:15377"/>
        <dbReference type="ChEBI" id="CHEBI:15378"/>
        <dbReference type="ChEBI" id="CHEBI:25646"/>
        <dbReference type="ChEBI" id="CHEBI:57287"/>
        <dbReference type="ChEBI" id="CHEBI:57386"/>
    </reaction>
    <physiologicalReaction direction="left-to-right" evidence="19">
        <dbReference type="Rhea" id="RHEA:30144"/>
    </physiologicalReaction>
</comment>
<evidence type="ECO:0000256" key="4">
    <source>
        <dbReference type="ARBA" id="ARBA00022475"/>
    </source>
</evidence>
<dbReference type="InterPro" id="IPR029069">
    <property type="entry name" value="HotDog_dom_sf"/>
</dbReference>
<evidence type="ECO:0000256" key="19">
    <source>
        <dbReference type="ARBA" id="ARBA00047588"/>
    </source>
</evidence>
<evidence type="ECO:0000256" key="2">
    <source>
        <dbReference type="ARBA" id="ARBA00004496"/>
    </source>
</evidence>
<evidence type="ECO:0000313" key="25">
    <source>
        <dbReference type="EMBL" id="HHI65940.1"/>
    </source>
</evidence>
<dbReference type="CDD" id="cd03443">
    <property type="entry name" value="PaaI_thioesterase"/>
    <property type="match status" value="1"/>
</dbReference>
<evidence type="ECO:0000256" key="13">
    <source>
        <dbReference type="ARBA" id="ARBA00035852"/>
    </source>
</evidence>
<keyword evidence="10" id="KW-0443">Lipid metabolism</keyword>
<evidence type="ECO:0000256" key="20">
    <source>
        <dbReference type="ARBA" id="ARBA00047734"/>
    </source>
</evidence>
<keyword evidence="11" id="KW-0472">Membrane</keyword>
<evidence type="ECO:0000256" key="17">
    <source>
        <dbReference type="ARBA" id="ARBA00040123"/>
    </source>
</evidence>
<evidence type="ECO:0000256" key="21">
    <source>
        <dbReference type="ARBA" id="ARBA00047969"/>
    </source>
</evidence>
<keyword evidence="7" id="KW-0378">Hydrolase</keyword>
<protein>
    <recommendedName>
        <fullName evidence="17">Acyl-coenzyme A thioesterase THEM4</fullName>
        <ecNumber evidence="16">3.1.2.2</ecNumber>
    </recommendedName>
    <alternativeName>
        <fullName evidence="18">Thioesterase superfamily member 4</fullName>
    </alternativeName>
</protein>
<comment type="catalytic activity">
    <reaction evidence="20">
        <text>hexadecanoyl-CoA + H2O = hexadecanoate + CoA + H(+)</text>
        <dbReference type="Rhea" id="RHEA:16645"/>
        <dbReference type="ChEBI" id="CHEBI:7896"/>
        <dbReference type="ChEBI" id="CHEBI:15377"/>
        <dbReference type="ChEBI" id="CHEBI:15378"/>
        <dbReference type="ChEBI" id="CHEBI:57287"/>
        <dbReference type="ChEBI" id="CHEBI:57379"/>
        <dbReference type="EC" id="3.1.2.2"/>
    </reaction>
    <physiologicalReaction direction="left-to-right" evidence="20">
        <dbReference type="Rhea" id="RHEA:16646"/>
    </physiologicalReaction>
</comment>
<dbReference type="Gene3D" id="3.10.129.10">
    <property type="entry name" value="Hotdog Thioesterase"/>
    <property type="match status" value="1"/>
</dbReference>
<dbReference type="GO" id="GO:0016020">
    <property type="term" value="C:membrane"/>
    <property type="evidence" value="ECO:0007669"/>
    <property type="project" value="UniProtKB-SubCell"/>
</dbReference>
<dbReference type="PANTHER" id="PTHR12418">
    <property type="entry name" value="ACYL-COENZYME A THIOESTERASE THEM4"/>
    <property type="match status" value="1"/>
</dbReference>
<comment type="catalytic activity">
    <reaction evidence="22">
        <text>dodecanoyl-CoA + H2O = dodecanoate + CoA + H(+)</text>
        <dbReference type="Rhea" id="RHEA:30135"/>
        <dbReference type="ChEBI" id="CHEBI:15377"/>
        <dbReference type="ChEBI" id="CHEBI:15378"/>
        <dbReference type="ChEBI" id="CHEBI:18262"/>
        <dbReference type="ChEBI" id="CHEBI:57287"/>
        <dbReference type="ChEBI" id="CHEBI:57375"/>
    </reaction>
    <physiologicalReaction direction="left-to-right" evidence="22">
        <dbReference type="Rhea" id="RHEA:30136"/>
    </physiologicalReaction>
</comment>
<evidence type="ECO:0000256" key="12">
    <source>
        <dbReference type="ARBA" id="ARBA00023273"/>
    </source>
</evidence>
<organism evidence="25">
    <name type="scientific">Thermodesulfobium narugense</name>
    <dbReference type="NCBI Taxonomy" id="184064"/>
    <lineage>
        <taxon>Bacteria</taxon>
        <taxon>Pseudomonadati</taxon>
        <taxon>Thermodesulfobiota</taxon>
        <taxon>Thermodesulfobiia</taxon>
        <taxon>Thermodesulfobiales</taxon>
        <taxon>Thermodesulfobiaceae</taxon>
        <taxon>Thermodesulfobium</taxon>
    </lineage>
</organism>
<dbReference type="EC" id="3.1.2.2" evidence="16"/>
<feature type="domain" description="Thioesterase" evidence="24">
    <location>
        <begin position="45"/>
        <end position="115"/>
    </location>
</feature>
<dbReference type="EMBL" id="DRUY01000179">
    <property type="protein sequence ID" value="HHI65940.1"/>
    <property type="molecule type" value="Genomic_DNA"/>
</dbReference>
<dbReference type="GO" id="GO:0006631">
    <property type="term" value="P:fatty acid metabolic process"/>
    <property type="evidence" value="ECO:0007669"/>
    <property type="project" value="UniProtKB-KW"/>
</dbReference>
<comment type="subcellular location">
    <subcellularLocation>
        <location evidence="3">Cell projection</location>
        <location evidence="3">Ruffle membrane</location>
    </subcellularLocation>
    <subcellularLocation>
        <location evidence="2">Cytoplasm</location>
    </subcellularLocation>
    <subcellularLocation>
        <location evidence="1">Membrane</location>
        <topology evidence="1">Peripheral membrane protein</topology>
    </subcellularLocation>
</comment>
<dbReference type="InterPro" id="IPR052365">
    <property type="entry name" value="THEM4/THEM5_acyl-CoA_thioest"/>
</dbReference>
<dbReference type="SUPFAM" id="SSF54637">
    <property type="entry name" value="Thioesterase/thiol ester dehydrase-isomerase"/>
    <property type="match status" value="1"/>
</dbReference>
<comment type="catalytic activity">
    <reaction evidence="14">
        <text>(9Z)-octadecenoyl-CoA + H2O = (9Z)-octadecenoate + CoA + H(+)</text>
        <dbReference type="Rhea" id="RHEA:40139"/>
        <dbReference type="ChEBI" id="CHEBI:15377"/>
        <dbReference type="ChEBI" id="CHEBI:15378"/>
        <dbReference type="ChEBI" id="CHEBI:30823"/>
        <dbReference type="ChEBI" id="CHEBI:57287"/>
        <dbReference type="ChEBI" id="CHEBI:57387"/>
    </reaction>
    <physiologicalReaction direction="left-to-right" evidence="14">
        <dbReference type="Rhea" id="RHEA:40140"/>
    </physiologicalReaction>
</comment>
<keyword evidence="4" id="KW-1003">Cell membrane</keyword>
<evidence type="ECO:0000256" key="10">
    <source>
        <dbReference type="ARBA" id="ARBA00023098"/>
    </source>
</evidence>
<name>A0A7C5KDD1_9BACT</name>
<comment type="catalytic activity">
    <reaction evidence="13">
        <text>(5Z,8Z,11Z,14Z)-eicosatetraenoyl-CoA + H2O = (5Z,8Z,11Z,14Z)-eicosatetraenoate + CoA + H(+)</text>
        <dbReference type="Rhea" id="RHEA:40151"/>
        <dbReference type="ChEBI" id="CHEBI:15377"/>
        <dbReference type="ChEBI" id="CHEBI:15378"/>
        <dbReference type="ChEBI" id="CHEBI:32395"/>
        <dbReference type="ChEBI" id="CHEBI:57287"/>
        <dbReference type="ChEBI" id="CHEBI:57368"/>
    </reaction>
    <physiologicalReaction direction="left-to-right" evidence="13">
        <dbReference type="Rhea" id="RHEA:40152"/>
    </physiologicalReaction>
</comment>
<reference evidence="25" key="1">
    <citation type="journal article" date="2020" name="mSystems">
        <title>Genome- and Community-Level Interaction Insights into Carbon Utilization and Element Cycling Functions of Hydrothermarchaeota in Hydrothermal Sediment.</title>
        <authorList>
            <person name="Zhou Z."/>
            <person name="Liu Y."/>
            <person name="Xu W."/>
            <person name="Pan J."/>
            <person name="Luo Z.H."/>
            <person name="Li M."/>
        </authorList>
    </citation>
    <scope>NUCLEOTIDE SEQUENCE [LARGE SCALE GENOMIC DNA]</scope>
    <source>
        <strain evidence="25">SpSt-1019</strain>
    </source>
</reference>
<comment type="catalytic activity">
    <reaction evidence="21">
        <text>decanoyl-CoA + H2O = decanoate + CoA + H(+)</text>
        <dbReference type="Rhea" id="RHEA:40059"/>
        <dbReference type="ChEBI" id="CHEBI:15377"/>
        <dbReference type="ChEBI" id="CHEBI:15378"/>
        <dbReference type="ChEBI" id="CHEBI:27689"/>
        <dbReference type="ChEBI" id="CHEBI:57287"/>
        <dbReference type="ChEBI" id="CHEBI:61430"/>
    </reaction>
    <physiologicalReaction direction="left-to-right" evidence="21">
        <dbReference type="Rhea" id="RHEA:40060"/>
    </physiologicalReaction>
</comment>
<keyword evidence="8" id="KW-0276">Fatty acid metabolism</keyword>
<keyword evidence="12" id="KW-0966">Cell projection</keyword>
<gene>
    <name evidence="25" type="ORF">ENL70_05280</name>
</gene>
<keyword evidence="5" id="KW-0963">Cytoplasm</keyword>
<keyword evidence="6" id="KW-0053">Apoptosis</keyword>
<comment type="caution">
    <text evidence="25">The sequence shown here is derived from an EMBL/GenBank/DDBJ whole genome shotgun (WGS) entry which is preliminary data.</text>
</comment>
<evidence type="ECO:0000256" key="7">
    <source>
        <dbReference type="ARBA" id="ARBA00022801"/>
    </source>
</evidence>
<evidence type="ECO:0000256" key="14">
    <source>
        <dbReference type="ARBA" id="ARBA00037002"/>
    </source>
</evidence>
<dbReference type="Pfam" id="PF03061">
    <property type="entry name" value="4HBT"/>
    <property type="match status" value="1"/>
</dbReference>
<evidence type="ECO:0000256" key="1">
    <source>
        <dbReference type="ARBA" id="ARBA00004170"/>
    </source>
</evidence>
<comment type="similarity">
    <text evidence="15">Belongs to the THEM4/THEM5 thioesterase family.</text>
</comment>
<dbReference type="GO" id="GO:0005737">
    <property type="term" value="C:cytoplasm"/>
    <property type="evidence" value="ECO:0007669"/>
    <property type="project" value="UniProtKB-SubCell"/>
</dbReference>
<evidence type="ECO:0000256" key="22">
    <source>
        <dbReference type="ARBA" id="ARBA00048074"/>
    </source>
</evidence>
<evidence type="ECO:0000256" key="8">
    <source>
        <dbReference type="ARBA" id="ARBA00022832"/>
    </source>
</evidence>
<evidence type="ECO:0000256" key="15">
    <source>
        <dbReference type="ARBA" id="ARBA00038456"/>
    </source>
</evidence>
<keyword evidence="9" id="KW-0809">Transit peptide</keyword>
<sequence length="130" mass="14611">MLIADDWCFACGRANPLGLHLEIYQNEEGVYTTFHFQKNHQGWNNIAHGGIITTLLDELSTWAAVKLGHNVVTAQLIVKFKKPIPINTYVLVSAKVTENKGRLIYVQSQIESIDRKILYAMGQATLSVVR</sequence>
<evidence type="ECO:0000256" key="9">
    <source>
        <dbReference type="ARBA" id="ARBA00022946"/>
    </source>
</evidence>
<evidence type="ECO:0000256" key="5">
    <source>
        <dbReference type="ARBA" id="ARBA00022490"/>
    </source>
</evidence>
<evidence type="ECO:0000256" key="11">
    <source>
        <dbReference type="ARBA" id="ARBA00023136"/>
    </source>
</evidence>
<proteinExistence type="inferred from homology"/>
<evidence type="ECO:0000256" key="3">
    <source>
        <dbReference type="ARBA" id="ARBA00004632"/>
    </source>
</evidence>
<dbReference type="GO" id="GO:0016790">
    <property type="term" value="F:thiolester hydrolase activity"/>
    <property type="evidence" value="ECO:0007669"/>
    <property type="project" value="UniProtKB-ARBA"/>
</dbReference>
<dbReference type="PANTHER" id="PTHR12418:SF19">
    <property type="entry name" value="ACYL-COENZYME A THIOESTERASE THEM4"/>
    <property type="match status" value="1"/>
</dbReference>
<evidence type="ECO:0000256" key="6">
    <source>
        <dbReference type="ARBA" id="ARBA00022703"/>
    </source>
</evidence>
<evidence type="ECO:0000256" key="16">
    <source>
        <dbReference type="ARBA" id="ARBA00038848"/>
    </source>
</evidence>
<comment type="catalytic activity">
    <reaction evidence="23">
        <text>tetradecanoyl-CoA + H2O = tetradecanoate + CoA + H(+)</text>
        <dbReference type="Rhea" id="RHEA:40119"/>
        <dbReference type="ChEBI" id="CHEBI:15377"/>
        <dbReference type="ChEBI" id="CHEBI:15378"/>
        <dbReference type="ChEBI" id="CHEBI:30807"/>
        <dbReference type="ChEBI" id="CHEBI:57287"/>
        <dbReference type="ChEBI" id="CHEBI:57385"/>
    </reaction>
    <physiologicalReaction direction="left-to-right" evidence="23">
        <dbReference type="Rhea" id="RHEA:40120"/>
    </physiologicalReaction>
</comment>